<feature type="transmembrane region" description="Helical" evidence="1">
    <location>
        <begin position="149"/>
        <end position="166"/>
    </location>
</feature>
<proteinExistence type="predicted"/>
<name>A0AAX0Q9L8_9EURY</name>
<organism evidence="2 3">
    <name type="scientific">Methanocorpusculum parvum</name>
    <dbReference type="NCBI Taxonomy" id="2193"/>
    <lineage>
        <taxon>Archaea</taxon>
        <taxon>Methanobacteriati</taxon>
        <taxon>Methanobacteriota</taxon>
        <taxon>Stenosarchaea group</taxon>
        <taxon>Methanomicrobia</taxon>
        <taxon>Methanomicrobiales</taxon>
        <taxon>Methanocorpusculaceae</taxon>
        <taxon>Methanocorpusculum</taxon>
    </lineage>
</organism>
<evidence type="ECO:0000313" key="2">
    <source>
        <dbReference type="EMBL" id="PAV10041.1"/>
    </source>
</evidence>
<keyword evidence="1" id="KW-0472">Membrane</keyword>
<feature type="transmembrane region" description="Helical" evidence="1">
    <location>
        <begin position="201"/>
        <end position="226"/>
    </location>
</feature>
<evidence type="ECO:0000256" key="1">
    <source>
        <dbReference type="SAM" id="Phobius"/>
    </source>
</evidence>
<dbReference type="Pfam" id="PF04307">
    <property type="entry name" value="YdjM"/>
    <property type="match status" value="1"/>
</dbReference>
<dbReference type="EMBL" id="LMVO01000002">
    <property type="protein sequence ID" value="PAV10041.1"/>
    <property type="molecule type" value="Genomic_DNA"/>
</dbReference>
<accession>A0AAX0Q9L8</accession>
<feature type="transmembrane region" description="Helical" evidence="1">
    <location>
        <begin position="7"/>
        <end position="25"/>
    </location>
</feature>
<gene>
    <name evidence="2" type="ORF">ASJ83_04145</name>
</gene>
<dbReference type="AlphaFoldDB" id="A0AAX0Q9L8"/>
<dbReference type="InterPro" id="IPR007404">
    <property type="entry name" value="YdjM-like"/>
</dbReference>
<evidence type="ECO:0008006" key="4">
    <source>
        <dbReference type="Google" id="ProtNLM"/>
    </source>
</evidence>
<comment type="caution">
    <text evidence="2">The sequence shown here is derived from an EMBL/GenBank/DDBJ whole genome shotgun (WGS) entry which is preliminary data.</text>
</comment>
<evidence type="ECO:0000313" key="3">
    <source>
        <dbReference type="Proteomes" id="UP000243820"/>
    </source>
</evidence>
<feature type="transmembrane region" description="Helical" evidence="1">
    <location>
        <begin position="31"/>
        <end position="50"/>
    </location>
</feature>
<dbReference type="Proteomes" id="UP000243820">
    <property type="component" value="Unassembled WGS sequence"/>
</dbReference>
<dbReference type="RefSeq" id="WP_095641754.1">
    <property type="nucleotide sequence ID" value="NZ_LMVO01000002.1"/>
</dbReference>
<reference evidence="2 3" key="1">
    <citation type="journal article" date="2017" name="BMC Genomics">
        <title>Genomic analysis of methanogenic archaea reveals a shift towards energy conservation.</title>
        <authorList>
            <person name="Gilmore S.P."/>
            <person name="Henske J.K."/>
            <person name="Sexton J.A."/>
            <person name="Solomon K.V."/>
            <person name="Seppala S."/>
            <person name="Yoo J.I."/>
            <person name="Huyett L.M."/>
            <person name="Pressman A."/>
            <person name="Cogan J.Z."/>
            <person name="Kivenson V."/>
            <person name="Peng X."/>
            <person name="Tan Y."/>
            <person name="Valentine D.L."/>
            <person name="O'Malley M.A."/>
        </authorList>
    </citation>
    <scope>NUCLEOTIDE SEQUENCE [LARGE SCALE GENOMIC DNA]</scope>
    <source>
        <strain evidence="2 3">XII</strain>
    </source>
</reference>
<keyword evidence="3" id="KW-1185">Reference proteome</keyword>
<feature type="transmembrane region" description="Helical" evidence="1">
    <location>
        <begin position="232"/>
        <end position="250"/>
    </location>
</feature>
<sequence>MKGITHITLTLATMLVILAPLTPSLLTWESIPAVLLLLLGAFFGSLTPDIDKGKEAAIYHAEIPGARGRKFHLTPVFGYALYYACYKPLQFIFRIIFGKKIYAIHGHRELPHSPIGVFLISALVTIYIWLICFALSFVPNLYFLYNNSLIYVFGSAFLLGCFLHLIEDTCDNSGIHYFYPFSFSRLRGRIKGDGTDVQPKIFVVILLIAAVVLVTLSLTGIIPAGLVYPTTLMVPIVLWVIFLKASGVPAKKEIRE</sequence>
<protein>
    <recommendedName>
        <fullName evidence="4">Metal-dependent hydrolase</fullName>
    </recommendedName>
</protein>
<keyword evidence="1" id="KW-0812">Transmembrane</keyword>
<keyword evidence="1" id="KW-1133">Transmembrane helix</keyword>
<feature type="transmembrane region" description="Helical" evidence="1">
    <location>
        <begin position="115"/>
        <end position="137"/>
    </location>
</feature>